<sequence length="118" mass="13616">MRCPVTLLQSLTTELRRGTLTLAVLSQLRKPQYGYSLVQSLEASGISIDQSTLYPLLRRLEKQELVTSSWDTSESRPRKYYVLSEYGTEILQQLKEEWKKTSDELSILLKGEEEDESD</sequence>
<dbReference type="InterPro" id="IPR005149">
    <property type="entry name" value="Tscrpt_reg_PadR_N"/>
</dbReference>
<gene>
    <name evidence="2" type="ORF">AS030_02430</name>
</gene>
<reference evidence="2 3" key="1">
    <citation type="journal article" date="2014" name="Antonie Van Leeuwenhoek">
        <title>Fictibacillus enclensis sp. nov., isolated from marine sediment.</title>
        <authorList>
            <person name="Dastager S.G."/>
            <person name="Mawlankar R."/>
            <person name="Srinivasan K."/>
            <person name="Tang S.K."/>
            <person name="Lee J.C."/>
            <person name="Ramana V.V."/>
            <person name="Shouche Y.S."/>
        </authorList>
    </citation>
    <scope>NUCLEOTIDE SEQUENCE [LARGE SCALE GENOMIC DNA]</scope>
    <source>
        <strain evidence="2 3">NIO-1003</strain>
    </source>
</reference>
<dbReference type="OrthoDB" id="9808017at2"/>
<comment type="caution">
    <text evidence="2">The sequence shown here is derived from an EMBL/GenBank/DDBJ whole genome shotgun (WGS) entry which is preliminary data.</text>
</comment>
<name>A0A0V8JBK4_9BACL</name>
<evidence type="ECO:0000313" key="2">
    <source>
        <dbReference type="EMBL" id="KSU84430.1"/>
    </source>
</evidence>
<dbReference type="Pfam" id="PF03551">
    <property type="entry name" value="PadR"/>
    <property type="match status" value="1"/>
</dbReference>
<dbReference type="EMBL" id="LNQN01000001">
    <property type="protein sequence ID" value="KSU84430.1"/>
    <property type="molecule type" value="Genomic_DNA"/>
</dbReference>
<dbReference type="PANTHER" id="PTHR33169">
    <property type="entry name" value="PADR-FAMILY TRANSCRIPTIONAL REGULATOR"/>
    <property type="match status" value="1"/>
</dbReference>
<feature type="domain" description="Transcription regulator PadR N-terminal" evidence="1">
    <location>
        <begin position="22"/>
        <end position="92"/>
    </location>
</feature>
<dbReference type="SUPFAM" id="SSF46785">
    <property type="entry name" value="Winged helix' DNA-binding domain"/>
    <property type="match status" value="1"/>
</dbReference>
<protein>
    <submittedName>
        <fullName evidence="2">PadR family transcriptional regulator</fullName>
    </submittedName>
</protein>
<dbReference type="PANTHER" id="PTHR33169:SF14">
    <property type="entry name" value="TRANSCRIPTIONAL REGULATOR RV3488"/>
    <property type="match status" value="1"/>
</dbReference>
<dbReference type="AlphaFoldDB" id="A0A0V8JBK4"/>
<accession>A0A0V8JBK4</accession>
<proteinExistence type="predicted"/>
<dbReference type="Gene3D" id="1.10.10.10">
    <property type="entry name" value="Winged helix-like DNA-binding domain superfamily/Winged helix DNA-binding domain"/>
    <property type="match status" value="1"/>
</dbReference>
<dbReference type="Proteomes" id="UP000054099">
    <property type="component" value="Unassembled WGS sequence"/>
</dbReference>
<dbReference type="InterPro" id="IPR036388">
    <property type="entry name" value="WH-like_DNA-bd_sf"/>
</dbReference>
<evidence type="ECO:0000313" key="3">
    <source>
        <dbReference type="Proteomes" id="UP000054099"/>
    </source>
</evidence>
<organism evidence="2 3">
    <name type="scientific">Fictibacillus enclensis</name>
    <dbReference type="NCBI Taxonomy" id="1017270"/>
    <lineage>
        <taxon>Bacteria</taxon>
        <taxon>Bacillati</taxon>
        <taxon>Bacillota</taxon>
        <taxon>Bacilli</taxon>
        <taxon>Bacillales</taxon>
        <taxon>Fictibacillaceae</taxon>
        <taxon>Fictibacillus</taxon>
    </lineage>
</organism>
<keyword evidence="3" id="KW-1185">Reference proteome</keyword>
<evidence type="ECO:0000259" key="1">
    <source>
        <dbReference type="Pfam" id="PF03551"/>
    </source>
</evidence>
<dbReference type="InterPro" id="IPR036390">
    <property type="entry name" value="WH_DNA-bd_sf"/>
</dbReference>
<dbReference type="InterPro" id="IPR052509">
    <property type="entry name" value="Metal_resp_DNA-bind_regulator"/>
</dbReference>